<dbReference type="PANTHER" id="PTHR12052">
    <property type="entry name" value="THIOREDOXIN-LIKE PROTEN 4A, 4B"/>
    <property type="match status" value="1"/>
</dbReference>
<evidence type="ECO:0000313" key="2">
    <source>
        <dbReference type="EnsemblMetazoa" id="Aqu2.1.20149_001"/>
    </source>
</evidence>
<dbReference type="eggNOG" id="KOG3414">
    <property type="taxonomic scope" value="Eukaryota"/>
</dbReference>
<dbReference type="InterPro" id="IPR036249">
    <property type="entry name" value="Thioredoxin-like_sf"/>
</dbReference>
<dbReference type="AlphaFoldDB" id="A0A1X7TXN7"/>
<reference evidence="2" key="1">
    <citation type="submission" date="2017-05" db="UniProtKB">
        <authorList>
            <consortium name="EnsemblMetazoa"/>
        </authorList>
    </citation>
    <scope>IDENTIFICATION</scope>
</reference>
<dbReference type="InterPro" id="IPR004123">
    <property type="entry name" value="Dim1"/>
</dbReference>
<dbReference type="Pfam" id="PF02966">
    <property type="entry name" value="DIM1"/>
    <property type="match status" value="1"/>
</dbReference>
<dbReference type="InParanoid" id="A0A1X7TXN7"/>
<dbReference type="Gene3D" id="3.40.30.10">
    <property type="entry name" value="Glutaredoxin"/>
    <property type="match status" value="1"/>
</dbReference>
<dbReference type="SUPFAM" id="SSF52833">
    <property type="entry name" value="Thioredoxin-like"/>
    <property type="match status" value="1"/>
</dbReference>
<evidence type="ECO:0000256" key="1">
    <source>
        <dbReference type="ARBA" id="ARBA00008241"/>
    </source>
</evidence>
<dbReference type="GO" id="GO:0005681">
    <property type="term" value="C:spliceosomal complex"/>
    <property type="evidence" value="ECO:0007669"/>
    <property type="project" value="TreeGrafter"/>
</dbReference>
<name>A0A1X7TXN7_AMPQE</name>
<dbReference type="STRING" id="400682.A0A1X7TXN7"/>
<accession>A0A1X7TXN7</accession>
<dbReference type="EnsemblMetazoa" id="Aqu2.1.20149_001">
    <property type="protein sequence ID" value="Aqu2.1.20149_001"/>
    <property type="gene ID" value="Aqu2.1.20149"/>
</dbReference>
<dbReference type="GO" id="GO:0046540">
    <property type="term" value="C:U4/U6 x U5 tri-snRNP complex"/>
    <property type="evidence" value="ECO:0007669"/>
    <property type="project" value="InterPro"/>
</dbReference>
<dbReference type="GO" id="GO:0000398">
    <property type="term" value="P:mRNA splicing, via spliceosome"/>
    <property type="evidence" value="ECO:0007669"/>
    <property type="project" value="InterPro"/>
</dbReference>
<dbReference type="OrthoDB" id="147752at2759"/>
<comment type="similarity">
    <text evidence="1">Belongs to the DIM1 family.</text>
</comment>
<sequence>TGDKVLVLRFGKESDPTCLKLDDILAKNQELVSNMAVIYTVDSESVPVYMQYFDIVMIPSTVFFFNGQHMKVDWGTADHTKFVGAFKNSQDFIDVIEVIYRGAMKDAILGGVRDRRVELGVGSWIPLLRETRLRGGTPGGEIFPFPTLGGDIFPFPAMVGVELNDDMLRLLEVDGAIGRAAGGERRASRTVSAGWSSGRPLCRCGGLVSESLFGRSHLRQILSLTRQVPVGRSRVTLCRVRPDGLIPRRRGTRDEWGTYPPWKRRHPWPHGT</sequence>
<proteinExistence type="inferred from homology"/>
<evidence type="ECO:0008006" key="3">
    <source>
        <dbReference type="Google" id="ProtNLM"/>
    </source>
</evidence>
<dbReference type="GO" id="GO:0005682">
    <property type="term" value="C:U5 snRNP"/>
    <property type="evidence" value="ECO:0007669"/>
    <property type="project" value="TreeGrafter"/>
</dbReference>
<dbReference type="SMART" id="SM01410">
    <property type="entry name" value="DIM1"/>
    <property type="match status" value="1"/>
</dbReference>
<dbReference type="PANTHER" id="PTHR12052:SF4">
    <property type="entry name" value="THIOREDOXIN-LIKE PROTEIN 4B"/>
    <property type="match status" value="1"/>
</dbReference>
<protein>
    <recommendedName>
        <fullName evidence="3">Thioredoxin domain-containing protein</fullName>
    </recommendedName>
</protein>
<organism evidence="2">
    <name type="scientific">Amphimedon queenslandica</name>
    <name type="common">Sponge</name>
    <dbReference type="NCBI Taxonomy" id="400682"/>
    <lineage>
        <taxon>Eukaryota</taxon>
        <taxon>Metazoa</taxon>
        <taxon>Porifera</taxon>
        <taxon>Demospongiae</taxon>
        <taxon>Heteroscleromorpha</taxon>
        <taxon>Haplosclerida</taxon>
        <taxon>Niphatidae</taxon>
        <taxon>Amphimedon</taxon>
    </lineage>
</organism>